<reference evidence="1" key="1">
    <citation type="submission" date="2014-09" db="EMBL/GenBank/DDBJ databases">
        <authorList>
            <person name="Magalhaes I.L.F."/>
            <person name="Oliveira U."/>
            <person name="Santos F.R."/>
            <person name="Vidigal T.H.D.A."/>
            <person name="Brescovit A.D."/>
            <person name="Santos A.J."/>
        </authorList>
    </citation>
    <scope>NUCLEOTIDE SEQUENCE</scope>
    <source>
        <tissue evidence="1">Shoot tissue taken approximately 20 cm above the soil surface</tissue>
    </source>
</reference>
<organism evidence="1">
    <name type="scientific">Arundo donax</name>
    <name type="common">Giant reed</name>
    <name type="synonym">Donax arundinaceus</name>
    <dbReference type="NCBI Taxonomy" id="35708"/>
    <lineage>
        <taxon>Eukaryota</taxon>
        <taxon>Viridiplantae</taxon>
        <taxon>Streptophyta</taxon>
        <taxon>Embryophyta</taxon>
        <taxon>Tracheophyta</taxon>
        <taxon>Spermatophyta</taxon>
        <taxon>Magnoliopsida</taxon>
        <taxon>Liliopsida</taxon>
        <taxon>Poales</taxon>
        <taxon>Poaceae</taxon>
        <taxon>PACMAD clade</taxon>
        <taxon>Arundinoideae</taxon>
        <taxon>Arundineae</taxon>
        <taxon>Arundo</taxon>
    </lineage>
</organism>
<reference evidence="1" key="2">
    <citation type="journal article" date="2015" name="Data Brief">
        <title>Shoot transcriptome of the giant reed, Arundo donax.</title>
        <authorList>
            <person name="Barrero R.A."/>
            <person name="Guerrero F.D."/>
            <person name="Moolhuijzen P."/>
            <person name="Goolsby J.A."/>
            <person name="Tidwell J."/>
            <person name="Bellgard S.E."/>
            <person name="Bellgard M.I."/>
        </authorList>
    </citation>
    <scope>NUCLEOTIDE SEQUENCE</scope>
    <source>
        <tissue evidence="1">Shoot tissue taken approximately 20 cm above the soil surface</tissue>
    </source>
</reference>
<proteinExistence type="predicted"/>
<dbReference type="AlphaFoldDB" id="A0A0A9BB29"/>
<sequence length="26" mass="2892">MAKVDATNSRNWDIFGVAQWGPGEEI</sequence>
<name>A0A0A9BB29_ARUDO</name>
<accession>A0A0A9BB29</accession>
<dbReference type="EMBL" id="GBRH01239460">
    <property type="protein sequence ID" value="JAD58435.1"/>
    <property type="molecule type" value="Transcribed_RNA"/>
</dbReference>
<evidence type="ECO:0000313" key="1">
    <source>
        <dbReference type="EMBL" id="JAD58435.1"/>
    </source>
</evidence>
<protein>
    <submittedName>
        <fullName evidence="1">Uncharacterized protein</fullName>
    </submittedName>
</protein>